<evidence type="ECO:0000313" key="2">
    <source>
        <dbReference type="Proteomes" id="UP000317893"/>
    </source>
</evidence>
<sequence>MTGTLDDLRSVELTFRVTSGLRPYVDAEVGGLPVRLMVHANASFTAMVTHDVARRAGLALGPAVRDGYGISAVGRLGGRGRTTATVAALRVGPDVAPDVALAVFDVPQDPPVDGMLGLGWLRERAVAVDLGAGRLRFGAGPPAPGARVVPMAWDEEWGAYVVATTVDGRPARFVVSTVAGVVVDAVAADRFGLERGRPLGDDGGPTGTVVASSAVAGGWSVGLGGASYPVAGGSVMDLYAYAEQERPEPGRAVDGFLGCDFLLTYQAVVDVAGERLVLPA</sequence>
<dbReference type="RefSeq" id="WP_141847483.1">
    <property type="nucleotide sequence ID" value="NZ_BAAAPR010000002.1"/>
</dbReference>
<gene>
    <name evidence="1" type="ORF">FB458_1130</name>
</gene>
<proteinExistence type="predicted"/>
<dbReference type="Gene3D" id="2.40.70.10">
    <property type="entry name" value="Acid Proteases"/>
    <property type="match status" value="2"/>
</dbReference>
<dbReference type="AlphaFoldDB" id="A0A542DY77"/>
<dbReference type="EMBL" id="VFMN01000001">
    <property type="protein sequence ID" value="TQJ08051.1"/>
    <property type="molecule type" value="Genomic_DNA"/>
</dbReference>
<organism evidence="1 2">
    <name type="scientific">Lapillicoccus jejuensis</name>
    <dbReference type="NCBI Taxonomy" id="402171"/>
    <lineage>
        <taxon>Bacteria</taxon>
        <taxon>Bacillati</taxon>
        <taxon>Actinomycetota</taxon>
        <taxon>Actinomycetes</taxon>
        <taxon>Micrococcales</taxon>
        <taxon>Intrasporangiaceae</taxon>
        <taxon>Lapillicoccus</taxon>
    </lineage>
</organism>
<evidence type="ECO:0000313" key="1">
    <source>
        <dbReference type="EMBL" id="TQJ08051.1"/>
    </source>
</evidence>
<accession>A0A542DY77</accession>
<protein>
    <submittedName>
        <fullName evidence="1">Uncharacterized protein</fullName>
    </submittedName>
</protein>
<dbReference type="InterPro" id="IPR021109">
    <property type="entry name" value="Peptidase_aspartic_dom_sf"/>
</dbReference>
<dbReference type="Proteomes" id="UP000317893">
    <property type="component" value="Unassembled WGS sequence"/>
</dbReference>
<keyword evidence="2" id="KW-1185">Reference proteome</keyword>
<dbReference type="OrthoDB" id="7567281at2"/>
<name>A0A542DY77_9MICO</name>
<comment type="caution">
    <text evidence="1">The sequence shown here is derived from an EMBL/GenBank/DDBJ whole genome shotgun (WGS) entry which is preliminary data.</text>
</comment>
<reference evidence="1 2" key="1">
    <citation type="submission" date="2019-06" db="EMBL/GenBank/DDBJ databases">
        <title>Sequencing the genomes of 1000 actinobacteria strains.</title>
        <authorList>
            <person name="Klenk H.-P."/>
        </authorList>
    </citation>
    <scope>NUCLEOTIDE SEQUENCE [LARGE SCALE GENOMIC DNA]</scope>
    <source>
        <strain evidence="1 2">DSM 18607</strain>
    </source>
</reference>